<dbReference type="SMART" id="SM00849">
    <property type="entry name" value="Lactamase_B"/>
    <property type="match status" value="1"/>
</dbReference>
<dbReference type="GO" id="GO:0046872">
    <property type="term" value="F:metal ion binding"/>
    <property type="evidence" value="ECO:0007669"/>
    <property type="project" value="UniProtKB-KW"/>
</dbReference>
<dbReference type="EMBL" id="CP019239">
    <property type="protein sequence ID" value="APW41176.1"/>
    <property type="molecule type" value="Genomic_DNA"/>
</dbReference>
<dbReference type="PANTHER" id="PTHR43084">
    <property type="entry name" value="PERSULFIDE DIOXYGENASE ETHE1"/>
    <property type="match status" value="1"/>
</dbReference>
<dbReference type="FunFam" id="3.60.15.10:FF:000033">
    <property type="entry name" value="MBL fold metallo-hydrolase"/>
    <property type="match status" value="1"/>
</dbReference>
<dbReference type="PANTHER" id="PTHR43084:SF1">
    <property type="entry name" value="PERSULFIDE DIOXYGENASE ETHE1, MITOCHONDRIAL"/>
    <property type="match status" value="1"/>
</dbReference>
<dbReference type="STRING" id="1484693.RS694_00525"/>
<dbReference type="InterPro" id="IPR001279">
    <property type="entry name" value="Metallo-B-lactamas"/>
</dbReference>
<dbReference type="GO" id="GO:0070813">
    <property type="term" value="P:hydrogen sulfide metabolic process"/>
    <property type="evidence" value="ECO:0007669"/>
    <property type="project" value="TreeGrafter"/>
</dbReference>
<dbReference type="RefSeq" id="WP_051391729.1">
    <property type="nucleotide sequence ID" value="NZ_CP019239.1"/>
</dbReference>
<evidence type="ECO:0000313" key="3">
    <source>
        <dbReference type="EMBL" id="APW41176.1"/>
    </source>
</evidence>
<keyword evidence="4" id="KW-1185">Reference proteome</keyword>
<dbReference type="InterPro" id="IPR044528">
    <property type="entry name" value="POD-like_MBL-fold"/>
</dbReference>
<dbReference type="InterPro" id="IPR036866">
    <property type="entry name" value="RibonucZ/Hydroxyglut_hydro"/>
</dbReference>
<reference evidence="3 4" key="1">
    <citation type="submission" date="2017-01" db="EMBL/GenBank/DDBJ databases">
        <authorList>
            <person name="Mah S.A."/>
            <person name="Swanson W.J."/>
            <person name="Moy G.W."/>
            <person name="Vacquier V.D."/>
        </authorList>
    </citation>
    <scope>NUCLEOTIDE SEQUENCE [LARGE SCALE GENOMIC DNA]</scope>
    <source>
        <strain evidence="3 4">DSM 22694</strain>
    </source>
</reference>
<keyword evidence="1" id="KW-0479">Metal-binding</keyword>
<evidence type="ECO:0000313" key="4">
    <source>
        <dbReference type="Proteomes" id="UP000186110"/>
    </source>
</evidence>
<dbReference type="SUPFAM" id="SSF56281">
    <property type="entry name" value="Metallo-hydrolase/oxidoreductase"/>
    <property type="match status" value="1"/>
</dbReference>
<gene>
    <name evidence="3" type="ORF">RS694_00525</name>
</gene>
<dbReference type="eggNOG" id="COG0491">
    <property type="taxonomic scope" value="Bacteria"/>
</dbReference>
<dbReference type="GO" id="GO:0016787">
    <property type="term" value="F:hydrolase activity"/>
    <property type="evidence" value="ECO:0007669"/>
    <property type="project" value="UniProtKB-KW"/>
</dbReference>
<dbReference type="AlphaFoldDB" id="A0A1P8K5B2"/>
<dbReference type="CDD" id="cd07724">
    <property type="entry name" value="POD-like_MBL-fold"/>
    <property type="match status" value="1"/>
</dbReference>
<dbReference type="Pfam" id="PF00753">
    <property type="entry name" value="Lactamase_B"/>
    <property type="match status" value="1"/>
</dbReference>
<organism evidence="3 4">
    <name type="scientific">Rhodoferax saidenbachensis</name>
    <dbReference type="NCBI Taxonomy" id="1484693"/>
    <lineage>
        <taxon>Bacteria</taxon>
        <taxon>Pseudomonadati</taxon>
        <taxon>Pseudomonadota</taxon>
        <taxon>Betaproteobacteria</taxon>
        <taxon>Burkholderiales</taxon>
        <taxon>Comamonadaceae</taxon>
        <taxon>Rhodoferax</taxon>
    </lineage>
</organism>
<keyword evidence="3" id="KW-0378">Hydrolase</keyword>
<evidence type="ECO:0000256" key="1">
    <source>
        <dbReference type="ARBA" id="ARBA00022723"/>
    </source>
</evidence>
<dbReference type="InterPro" id="IPR051682">
    <property type="entry name" value="Mito_Persulfide_Diox"/>
</dbReference>
<sequence length="298" mass="32121">MTAAGPAIPFPLPAPQVKAFFDPATWTVSYVVYDHDGGHCAIVDAVLDYDPKSGRTSTTSADAVAAFVQEKALTVQWILETHAHADHLSAAHYLRKHLGGQIAIGAAITDVQNVFKGIFNLEPAFHPDGSQFDHLFHPDESFAIGELRAQALAVPGHTPACMAYQVSDVVFVGDTLFMPDVGTARCDFPGGDAPTLYASVRKLLSLPGDTRLYMCHDYPPDAREPAWESTVAEQRASNIHIRDGVSEAAFVSMRRKRDAGLAMPNLILPAVQINIRAGEMPPPEANGVAYLKVPLNAL</sequence>
<dbReference type="KEGG" id="rsb:RS694_00525"/>
<name>A0A1P8K5B2_9BURK</name>
<evidence type="ECO:0000259" key="2">
    <source>
        <dbReference type="SMART" id="SM00849"/>
    </source>
</evidence>
<dbReference type="GO" id="GO:0050313">
    <property type="term" value="F:sulfur dioxygenase activity"/>
    <property type="evidence" value="ECO:0007669"/>
    <property type="project" value="InterPro"/>
</dbReference>
<dbReference type="Proteomes" id="UP000186110">
    <property type="component" value="Chromosome"/>
</dbReference>
<dbReference type="GO" id="GO:0006749">
    <property type="term" value="P:glutathione metabolic process"/>
    <property type="evidence" value="ECO:0007669"/>
    <property type="project" value="InterPro"/>
</dbReference>
<proteinExistence type="predicted"/>
<accession>A0A1P8K5B2</accession>
<protein>
    <submittedName>
        <fullName evidence="3">MBL fold metallo-hydrolase</fullName>
    </submittedName>
</protein>
<dbReference type="Gene3D" id="3.60.15.10">
    <property type="entry name" value="Ribonuclease Z/Hydroxyacylglutathione hydrolase-like"/>
    <property type="match status" value="1"/>
</dbReference>
<feature type="domain" description="Metallo-beta-lactamase" evidence="2">
    <location>
        <begin position="27"/>
        <end position="216"/>
    </location>
</feature>